<evidence type="ECO:0000313" key="1">
    <source>
        <dbReference type="EMBL" id="NMF98462.1"/>
    </source>
</evidence>
<comment type="caution">
    <text evidence="1">The sequence shown here is derived from an EMBL/GenBank/DDBJ whole genome shotgun (WGS) entry which is preliminary data.</text>
</comment>
<sequence length="592" mass="66566">MIYEFGVRIDENSRSAVEDQIIRARRLYNDLVAQIRAVVAEMNSYVLNNSGGRAQTLHAEVEALDNEFDSARARNDESAMKSIAETRWSRSRELHSALTETRKHLKGELQSRFLARIGKNSACDTYHVRSEAVASGLGWATANAVLESALQAFRKSIQQGRGPRFSIGADKVQDTLTLQFPSAGGVLAKALLEGKHRELALLPTNGCGRRKYGEFRFRLGAATANTYATGTWQYHRPLPEGAQIVVARLVRRKIGKDYKWAVQLMVRLPEPVFIVTEARKPLASVHFGWATDVEGRRVAAIADSADPHAARLVCLPRQVEETLKRVAALQSERDTSRDGIIPLVKAIEANEDWGDDVLVELAALRKLPVHHVAISRLHRLCRMLREAQALPEWLDVWRKEDRIRWQSVAHMARHARNTRRDYYRDLAADLVRRYDAIVLEPLELADTLRKIDENTGERGKFGRKARSGLMVAALYELESAIRWSATKARSAVLELIGKTANCCAVCGGQVRAADEDHQLLRCLDCGADLDRKKNGAAMAWQVCLAQREDAVRDFWIERRAAHEKQRATKAERLVRMTEGRRQARGGNAAKPR</sequence>
<evidence type="ECO:0008006" key="3">
    <source>
        <dbReference type="Google" id="ProtNLM"/>
    </source>
</evidence>
<accession>A0ABX1NGN5</accession>
<proteinExistence type="predicted"/>
<protein>
    <recommendedName>
        <fullName evidence="3">Transposase</fullName>
    </recommendedName>
</protein>
<reference evidence="1 2" key="1">
    <citation type="submission" date="2019-12" db="EMBL/GenBank/DDBJ databases">
        <title>Comparative genomics gives insights into the taxonomy of the Azoarcus-Aromatoleum group and reveals separate origins of nif in the plant-associated Azoarcus and non-plant-associated Aromatoleum sub-groups.</title>
        <authorList>
            <person name="Lafos M."/>
            <person name="Maluk M."/>
            <person name="Batista M."/>
            <person name="Junghare M."/>
            <person name="Carmona M."/>
            <person name="Faoro H."/>
            <person name="Cruz L.M."/>
            <person name="Battistoni F."/>
            <person name="De Souza E."/>
            <person name="Pedrosa F."/>
            <person name="Chen W.-M."/>
            <person name="Poole P.S."/>
            <person name="Dixon R.A."/>
            <person name="James E.K."/>
        </authorList>
    </citation>
    <scope>NUCLEOTIDE SEQUENCE [LARGE SCALE GENOMIC DNA]</scope>
    <source>
        <strain evidence="1 2">T</strain>
    </source>
</reference>
<dbReference type="Proteomes" id="UP000634522">
    <property type="component" value="Unassembled WGS sequence"/>
</dbReference>
<gene>
    <name evidence="1" type="ORF">GPA27_13815</name>
</gene>
<evidence type="ECO:0000313" key="2">
    <source>
        <dbReference type="Proteomes" id="UP000634522"/>
    </source>
</evidence>
<organism evidence="1 2">
    <name type="scientific">Aromatoleum toluolicum</name>
    <dbReference type="NCBI Taxonomy" id="90060"/>
    <lineage>
        <taxon>Bacteria</taxon>
        <taxon>Pseudomonadati</taxon>
        <taxon>Pseudomonadota</taxon>
        <taxon>Betaproteobacteria</taxon>
        <taxon>Rhodocyclales</taxon>
        <taxon>Rhodocyclaceae</taxon>
        <taxon>Aromatoleum</taxon>
    </lineage>
</organism>
<dbReference type="RefSeq" id="WP_169141218.1">
    <property type="nucleotide sequence ID" value="NZ_WTVS01000027.1"/>
</dbReference>
<name>A0ABX1NGN5_9RHOO</name>
<keyword evidence="2" id="KW-1185">Reference proteome</keyword>
<dbReference type="EMBL" id="WTVS01000027">
    <property type="protein sequence ID" value="NMF98462.1"/>
    <property type="molecule type" value="Genomic_DNA"/>
</dbReference>